<dbReference type="Proteomes" id="UP000252249">
    <property type="component" value="Unassembled WGS sequence"/>
</dbReference>
<evidence type="ECO:0000256" key="1">
    <source>
        <dbReference type="SAM" id="Phobius"/>
    </source>
</evidence>
<dbReference type="InterPro" id="IPR025250">
    <property type="entry name" value="DUF4199"/>
</dbReference>
<dbReference type="OrthoDB" id="1122768at2"/>
<keyword evidence="1" id="KW-0812">Transmembrane</keyword>
<dbReference type="Pfam" id="PF13858">
    <property type="entry name" value="DUF4199"/>
    <property type="match status" value="1"/>
</dbReference>
<feature type="transmembrane region" description="Helical" evidence="1">
    <location>
        <begin position="81"/>
        <end position="101"/>
    </location>
</feature>
<protein>
    <submittedName>
        <fullName evidence="2">DUF4199 domain-containing protein</fullName>
    </submittedName>
</protein>
<gene>
    <name evidence="2" type="ORF">DU428_08815</name>
</gene>
<accession>A0A368P3L6</accession>
<feature type="transmembrane region" description="Helical" evidence="1">
    <location>
        <begin position="44"/>
        <end position="60"/>
    </location>
</feature>
<reference evidence="2 3" key="1">
    <citation type="submission" date="2018-07" db="EMBL/GenBank/DDBJ databases">
        <title>Oceanihabitans testaceum sp. nov., isolated from marine sediment.</title>
        <authorList>
            <person name="Li C.-M."/>
        </authorList>
    </citation>
    <scope>NUCLEOTIDE SEQUENCE [LARGE SCALE GENOMIC DNA]</scope>
    <source>
        <strain evidence="2 3">S9-10</strain>
    </source>
</reference>
<organism evidence="2 3">
    <name type="scientific">Oceanihabitans sediminis</name>
    <dbReference type="NCBI Taxonomy" id="1812012"/>
    <lineage>
        <taxon>Bacteria</taxon>
        <taxon>Pseudomonadati</taxon>
        <taxon>Bacteroidota</taxon>
        <taxon>Flavobacteriia</taxon>
        <taxon>Flavobacteriales</taxon>
        <taxon>Flavobacteriaceae</taxon>
        <taxon>Oceanihabitans</taxon>
    </lineage>
</organism>
<keyword evidence="3" id="KW-1185">Reference proteome</keyword>
<proteinExistence type="predicted"/>
<evidence type="ECO:0000313" key="3">
    <source>
        <dbReference type="Proteomes" id="UP000252249"/>
    </source>
</evidence>
<name>A0A368P3L6_9FLAO</name>
<comment type="caution">
    <text evidence="2">The sequence shown here is derived from an EMBL/GenBank/DDBJ whole genome shotgun (WGS) entry which is preliminary data.</text>
</comment>
<sequence length="171" mass="19061">MENKPLSTGSYAKNYGLVLGLILILISVIMYVTGMQLEGVQWPMYIYYVLFPVVIIYVISQYKKNNSNLLSLSQAIKIGTLIGVISALVFAVYGLVFNYIIDPGFQEQAMEVVKDKLLENPDLSEEMVEQQIIMMKKFSNPILGSALWIALSAFFGLLYSLIGGVAMKKEA</sequence>
<dbReference type="AlphaFoldDB" id="A0A368P3L6"/>
<keyword evidence="1" id="KW-1133">Transmembrane helix</keyword>
<keyword evidence="1" id="KW-0472">Membrane</keyword>
<feature type="transmembrane region" description="Helical" evidence="1">
    <location>
        <begin position="145"/>
        <end position="167"/>
    </location>
</feature>
<dbReference type="EMBL" id="QPIG01000003">
    <property type="protein sequence ID" value="RCU57036.1"/>
    <property type="molecule type" value="Genomic_DNA"/>
</dbReference>
<evidence type="ECO:0000313" key="2">
    <source>
        <dbReference type="EMBL" id="RCU57036.1"/>
    </source>
</evidence>
<feature type="transmembrane region" description="Helical" evidence="1">
    <location>
        <begin position="12"/>
        <end position="32"/>
    </location>
</feature>
<dbReference type="RefSeq" id="WP_113966529.1">
    <property type="nucleotide sequence ID" value="NZ_JAWVXR010000007.1"/>
</dbReference>